<dbReference type="PANTHER" id="PTHR12589:SF8">
    <property type="entry name" value="6-CARBOXY-5,6,7,8-TETRAHYDROPTERIN SYNTHASE"/>
    <property type="match status" value="1"/>
</dbReference>
<feature type="binding site" evidence="7">
    <location>
        <position position="14"/>
    </location>
    <ligand>
        <name>Zn(2+)</name>
        <dbReference type="ChEBI" id="CHEBI:29105"/>
    </ligand>
</feature>
<dbReference type="EC" id="4.-.-.-" evidence="5"/>
<evidence type="ECO:0000256" key="6">
    <source>
        <dbReference type="PIRSR" id="PIRSR006113-1"/>
    </source>
</evidence>
<dbReference type="EMBL" id="PNIE01000037">
    <property type="protein sequence ID" value="PMP63374.1"/>
    <property type="molecule type" value="Genomic_DNA"/>
</dbReference>
<name>A0A2N7PK72_9BACT</name>
<dbReference type="Pfam" id="PF01242">
    <property type="entry name" value="PTPS"/>
    <property type="match status" value="1"/>
</dbReference>
<evidence type="ECO:0000256" key="7">
    <source>
        <dbReference type="PIRSR" id="PIRSR006113-2"/>
    </source>
</evidence>
<evidence type="ECO:0000313" key="9">
    <source>
        <dbReference type="Proteomes" id="UP000235731"/>
    </source>
</evidence>
<dbReference type="InterPro" id="IPR038418">
    <property type="entry name" value="6-PTP_synth/QueD_sf"/>
</dbReference>
<feature type="binding site" evidence="7">
    <location>
        <position position="27"/>
    </location>
    <ligand>
        <name>Zn(2+)</name>
        <dbReference type="ChEBI" id="CHEBI:29105"/>
    </ligand>
</feature>
<dbReference type="InterPro" id="IPR007115">
    <property type="entry name" value="6-PTP_synth/QueD"/>
</dbReference>
<feature type="binding site" evidence="7">
    <location>
        <position position="29"/>
    </location>
    <ligand>
        <name>Zn(2+)</name>
        <dbReference type="ChEBI" id="CHEBI:29105"/>
    </ligand>
</feature>
<keyword evidence="5" id="KW-0456">Lyase</keyword>
<comment type="catalytic activity">
    <reaction evidence="4 5">
        <text>7,8-dihydroneopterin 3'-triphosphate + H2O = 6-carboxy-5,6,7,8-tetrahydropterin + triphosphate + acetaldehyde + 2 H(+)</text>
        <dbReference type="Rhea" id="RHEA:27966"/>
        <dbReference type="ChEBI" id="CHEBI:15343"/>
        <dbReference type="ChEBI" id="CHEBI:15377"/>
        <dbReference type="ChEBI" id="CHEBI:15378"/>
        <dbReference type="ChEBI" id="CHEBI:18036"/>
        <dbReference type="ChEBI" id="CHEBI:58462"/>
        <dbReference type="ChEBI" id="CHEBI:61032"/>
        <dbReference type="EC" id="4.1.2.50"/>
    </reaction>
</comment>
<evidence type="ECO:0000256" key="1">
    <source>
        <dbReference type="ARBA" id="ARBA00005061"/>
    </source>
</evidence>
<proteinExistence type="inferred from homology"/>
<evidence type="ECO:0000256" key="4">
    <source>
        <dbReference type="ARBA" id="ARBA00048807"/>
    </source>
</evidence>
<dbReference type="GO" id="GO:0008616">
    <property type="term" value="P:tRNA queuosine(34) biosynthetic process"/>
    <property type="evidence" value="ECO:0007669"/>
    <property type="project" value="UniProtKB-KW"/>
</dbReference>
<dbReference type="SUPFAM" id="SSF55620">
    <property type="entry name" value="Tetrahydrobiopterin biosynthesis enzymes-like"/>
    <property type="match status" value="1"/>
</dbReference>
<dbReference type="NCBIfam" id="TIGR03367">
    <property type="entry name" value="queuosine_QueD"/>
    <property type="match status" value="1"/>
</dbReference>
<feature type="active site" description="Proton acceptor" evidence="6">
    <location>
        <position position="23"/>
    </location>
</feature>
<comment type="similarity">
    <text evidence="2 5">Belongs to the PTPS family. QueD subfamily.</text>
</comment>
<evidence type="ECO:0000256" key="2">
    <source>
        <dbReference type="ARBA" id="ARBA00008900"/>
    </source>
</evidence>
<keyword evidence="5" id="KW-0671">Queuosine biosynthesis</keyword>
<dbReference type="GO" id="GO:0070497">
    <property type="term" value="F:6-carboxytetrahydropterin synthase activity"/>
    <property type="evidence" value="ECO:0007669"/>
    <property type="project" value="UniProtKB-EC"/>
</dbReference>
<keyword evidence="5 7" id="KW-0862">Zinc</keyword>
<evidence type="ECO:0000256" key="5">
    <source>
        <dbReference type="PIRNR" id="PIRNR006113"/>
    </source>
</evidence>
<comment type="cofactor">
    <cofactor evidence="5 7">
        <name>Zn(2+)</name>
        <dbReference type="ChEBI" id="CHEBI:29105"/>
    </cofactor>
    <text evidence="5 7">Binds 1 zinc ion per subunit.</text>
</comment>
<comment type="caution">
    <text evidence="8">The sequence shown here is derived from an EMBL/GenBank/DDBJ whole genome shotgun (WGS) entry which is preliminary data.</text>
</comment>
<organism evidence="8 9">
    <name type="scientific">Caldimicrobium thiodismutans</name>
    <dbReference type="NCBI Taxonomy" id="1653476"/>
    <lineage>
        <taxon>Bacteria</taxon>
        <taxon>Pseudomonadati</taxon>
        <taxon>Thermodesulfobacteriota</taxon>
        <taxon>Thermodesulfobacteria</taxon>
        <taxon>Thermodesulfobacteriales</taxon>
        <taxon>Thermodesulfobacteriaceae</taxon>
        <taxon>Caldimicrobium</taxon>
    </lineage>
</organism>
<accession>A0A2N7PK72</accession>
<feature type="active site" description="Charge relay system" evidence="6">
    <location>
        <position position="67"/>
    </location>
</feature>
<evidence type="ECO:0000313" key="8">
    <source>
        <dbReference type="EMBL" id="PMP63374.1"/>
    </source>
</evidence>
<dbReference type="PANTHER" id="PTHR12589">
    <property type="entry name" value="PYRUVOYL TETRAHYDROBIOPTERIN SYNTHASE"/>
    <property type="match status" value="1"/>
</dbReference>
<keyword evidence="5 7" id="KW-0479">Metal-binding</keyword>
<gene>
    <name evidence="8" type="primary">queD</name>
    <name evidence="8" type="ORF">C0197_02675</name>
</gene>
<protein>
    <recommendedName>
        <fullName evidence="3 5">6-carboxy-5,6,7,8-tetrahydropterin synthase</fullName>
        <ecNumber evidence="5">4.-.-.-</ecNumber>
    </recommendedName>
</protein>
<feature type="active site" description="Charge relay system" evidence="6">
    <location>
        <position position="113"/>
    </location>
</feature>
<dbReference type="Gene3D" id="3.30.479.10">
    <property type="entry name" value="6-pyruvoyl tetrahydropterin synthase/QueD"/>
    <property type="match status" value="1"/>
</dbReference>
<dbReference type="UniPathway" id="UPA00391"/>
<reference evidence="8 9" key="1">
    <citation type="submission" date="2018-01" db="EMBL/GenBank/DDBJ databases">
        <title>Metagenomic assembled genomes from two thermal pools in the Uzon Caldera, Kamchatka, Russia.</title>
        <authorList>
            <person name="Wilkins L."/>
            <person name="Ettinger C."/>
        </authorList>
    </citation>
    <scope>NUCLEOTIDE SEQUENCE [LARGE SCALE GENOMIC DNA]</scope>
    <source>
        <strain evidence="8">ZAV-15</strain>
    </source>
</reference>
<dbReference type="AlphaFoldDB" id="A0A2N7PK72"/>
<sequence length="124" mass="14764">MYRLKVKDHFSSAHYLRNYQGACENLHGHNWIVELVVEGEKLNEIEILIDFKDLKQILKDVLSQLDHRLINEHPYFKERNPSSENLARFIFEKVKERLKDYPNVRVKEVTVFETEKASATYSEV</sequence>
<evidence type="ECO:0000256" key="3">
    <source>
        <dbReference type="ARBA" id="ARBA00018141"/>
    </source>
</evidence>
<dbReference type="PIRSF" id="PIRSF006113">
    <property type="entry name" value="PTP_synth"/>
    <property type="match status" value="1"/>
</dbReference>
<comment type="pathway">
    <text evidence="1 5">Purine metabolism; 7-cyano-7-deazaguanine biosynthesis.</text>
</comment>
<dbReference type="Proteomes" id="UP000235731">
    <property type="component" value="Unassembled WGS sequence"/>
</dbReference>
<dbReference type="GO" id="GO:0046872">
    <property type="term" value="F:metal ion binding"/>
    <property type="evidence" value="ECO:0007669"/>
    <property type="project" value="UniProtKB-KW"/>
</dbReference>